<organism evidence="2 3">
    <name type="scientific">Fistulifera solaris</name>
    <name type="common">Oleaginous diatom</name>
    <dbReference type="NCBI Taxonomy" id="1519565"/>
    <lineage>
        <taxon>Eukaryota</taxon>
        <taxon>Sar</taxon>
        <taxon>Stramenopiles</taxon>
        <taxon>Ochrophyta</taxon>
        <taxon>Bacillariophyta</taxon>
        <taxon>Bacillariophyceae</taxon>
        <taxon>Bacillariophycidae</taxon>
        <taxon>Naviculales</taxon>
        <taxon>Naviculaceae</taxon>
        <taxon>Fistulifera</taxon>
    </lineage>
</organism>
<sequence length="462" mass="50973">MCSRLPSLEEAVVPSGFCAYALPVVIDQARSIRSLGTSDFLAVERGSASVIRVFDSDGDGIVDSRSTLVTATELNHGIAIHDGYLYASNDKIVYRWPYTSGAEQVNQVEGEEVIHSINSDGNGGAPYGHTTRTLAFDAAGRLYVSVGSNKNIDNDSFRSRIRRFNVTNADQFPLNFTTGEVFADGLRNEVGLAFDRFGVLWGVENSADNLIRDDLGGDIHNDNPAEELNRFKEEDAGKHWGYPYCWTEFSLPQPPGMGRDTVWVWPTFLDTVTDEECRTDYMTSQLSMQAHTAPLGITFYQYNEETPSDCPPNVAFPKEMDGYAFIAMHGSWNRDVPVGYSVIYIEMDENGDVMGEAPVDLLSHSLEAHWPDGFRPVDVDFDACGRLLVSSDGSHDINNYGGSKIVLIEYGSATTPQEKEPYPTSTELPATNAPSTATPRFTNIFLVAACQVLLIHWTLLLN</sequence>
<dbReference type="AlphaFoldDB" id="A0A1Z5JM86"/>
<dbReference type="SUPFAM" id="SSF50952">
    <property type="entry name" value="Soluble quinoprotein glucose dehydrogenase"/>
    <property type="match status" value="1"/>
</dbReference>
<feature type="domain" description="Pyrroloquinoline quinone-dependent pyranose dehydrogenase beta-propeller" evidence="1">
    <location>
        <begin position="13"/>
        <end position="397"/>
    </location>
</feature>
<gene>
    <name evidence="2" type="ORF">FisN_29Lh107</name>
</gene>
<dbReference type="Gene3D" id="2.120.10.30">
    <property type="entry name" value="TolB, C-terminal domain"/>
    <property type="match status" value="1"/>
</dbReference>
<dbReference type="Proteomes" id="UP000198406">
    <property type="component" value="Unassembled WGS sequence"/>
</dbReference>
<dbReference type="PANTHER" id="PTHR19328">
    <property type="entry name" value="HEDGEHOG-INTERACTING PROTEIN"/>
    <property type="match status" value="1"/>
</dbReference>
<dbReference type="EMBL" id="BDSP01000084">
    <property type="protein sequence ID" value="GAX14891.1"/>
    <property type="molecule type" value="Genomic_DNA"/>
</dbReference>
<dbReference type="OrthoDB" id="507128at2759"/>
<dbReference type="InParanoid" id="A0A1Z5JM86"/>
<dbReference type="InterPro" id="IPR011042">
    <property type="entry name" value="6-blade_b-propeller_TolB-like"/>
</dbReference>
<comment type="caution">
    <text evidence="2">The sequence shown here is derived from an EMBL/GenBank/DDBJ whole genome shotgun (WGS) entry which is preliminary data.</text>
</comment>
<proteinExistence type="predicted"/>
<protein>
    <recommendedName>
        <fullName evidence="1">Pyrroloquinoline quinone-dependent pyranose dehydrogenase beta-propeller domain-containing protein</fullName>
    </recommendedName>
</protein>
<dbReference type="InterPro" id="IPR054539">
    <property type="entry name" value="Beta-prop_PDH"/>
</dbReference>
<accession>A0A1Z5JM86</accession>
<evidence type="ECO:0000259" key="1">
    <source>
        <dbReference type="Pfam" id="PF22807"/>
    </source>
</evidence>
<keyword evidence="3" id="KW-1185">Reference proteome</keyword>
<reference evidence="2 3" key="1">
    <citation type="journal article" date="2015" name="Plant Cell">
        <title>Oil accumulation by the oleaginous diatom Fistulifera solaris as revealed by the genome and transcriptome.</title>
        <authorList>
            <person name="Tanaka T."/>
            <person name="Maeda Y."/>
            <person name="Veluchamy A."/>
            <person name="Tanaka M."/>
            <person name="Abida H."/>
            <person name="Marechal E."/>
            <person name="Bowler C."/>
            <person name="Muto M."/>
            <person name="Sunaga Y."/>
            <person name="Tanaka M."/>
            <person name="Yoshino T."/>
            <person name="Taniguchi T."/>
            <person name="Fukuda Y."/>
            <person name="Nemoto M."/>
            <person name="Matsumoto M."/>
            <person name="Wong P.S."/>
            <person name="Aburatani S."/>
            <person name="Fujibuchi W."/>
        </authorList>
    </citation>
    <scope>NUCLEOTIDE SEQUENCE [LARGE SCALE GENOMIC DNA]</scope>
    <source>
        <strain evidence="2 3">JPCC DA0580</strain>
    </source>
</reference>
<dbReference type="PANTHER" id="PTHR19328:SF53">
    <property type="entry name" value="MEMBRANE PROTEIN"/>
    <property type="match status" value="1"/>
</dbReference>
<dbReference type="InterPro" id="IPR011041">
    <property type="entry name" value="Quinoprot_gluc/sorb_DH_b-prop"/>
</dbReference>
<name>A0A1Z5JM86_FISSO</name>
<evidence type="ECO:0000313" key="2">
    <source>
        <dbReference type="EMBL" id="GAX14891.1"/>
    </source>
</evidence>
<evidence type="ECO:0000313" key="3">
    <source>
        <dbReference type="Proteomes" id="UP000198406"/>
    </source>
</evidence>
<dbReference type="Pfam" id="PF22807">
    <property type="entry name" value="TrAA12"/>
    <property type="match status" value="1"/>
</dbReference>